<dbReference type="EMBL" id="JAULSU010000003">
    <property type="protein sequence ID" value="KAK0624380.1"/>
    <property type="molecule type" value="Genomic_DNA"/>
</dbReference>
<dbReference type="AlphaFoldDB" id="A0AA40C457"/>
<comment type="caution">
    <text evidence="1">The sequence shown here is derived from an EMBL/GenBank/DDBJ whole genome shotgun (WGS) entry which is preliminary data.</text>
</comment>
<protein>
    <submittedName>
        <fullName evidence="1">Uncharacterized protein</fullName>
    </submittedName>
</protein>
<accession>A0AA40C457</accession>
<organism evidence="1 2">
    <name type="scientific">Immersiella caudata</name>
    <dbReference type="NCBI Taxonomy" id="314043"/>
    <lineage>
        <taxon>Eukaryota</taxon>
        <taxon>Fungi</taxon>
        <taxon>Dikarya</taxon>
        <taxon>Ascomycota</taxon>
        <taxon>Pezizomycotina</taxon>
        <taxon>Sordariomycetes</taxon>
        <taxon>Sordariomycetidae</taxon>
        <taxon>Sordariales</taxon>
        <taxon>Lasiosphaeriaceae</taxon>
        <taxon>Immersiella</taxon>
    </lineage>
</organism>
<keyword evidence="2" id="KW-1185">Reference proteome</keyword>
<dbReference type="Proteomes" id="UP001175000">
    <property type="component" value="Unassembled WGS sequence"/>
</dbReference>
<evidence type="ECO:0000313" key="2">
    <source>
        <dbReference type="Proteomes" id="UP001175000"/>
    </source>
</evidence>
<gene>
    <name evidence="1" type="ORF">B0T14DRAFT_517946</name>
</gene>
<sequence length="92" mass="10577">MAILFILAAGLAAHTFLGTIIYNTKEARQPRTRPAVCEVIHPDGPQGARRFASRLHNGLEKQFKDLFRISKTTFKALFYWLRINKGLRGMRY</sequence>
<proteinExistence type="predicted"/>
<reference evidence="1" key="1">
    <citation type="submission" date="2023-06" db="EMBL/GenBank/DDBJ databases">
        <title>Genome-scale phylogeny and comparative genomics of the fungal order Sordariales.</title>
        <authorList>
            <consortium name="Lawrence Berkeley National Laboratory"/>
            <person name="Hensen N."/>
            <person name="Bonometti L."/>
            <person name="Westerberg I."/>
            <person name="Brannstrom I.O."/>
            <person name="Guillou S."/>
            <person name="Cros-Aarteil S."/>
            <person name="Calhoun S."/>
            <person name="Haridas S."/>
            <person name="Kuo A."/>
            <person name="Mondo S."/>
            <person name="Pangilinan J."/>
            <person name="Riley R."/>
            <person name="Labutti K."/>
            <person name="Andreopoulos B."/>
            <person name="Lipzen A."/>
            <person name="Chen C."/>
            <person name="Yanf M."/>
            <person name="Daum C."/>
            <person name="Ng V."/>
            <person name="Clum A."/>
            <person name="Steindorff A."/>
            <person name="Ohm R."/>
            <person name="Martin F."/>
            <person name="Silar P."/>
            <person name="Natvig D."/>
            <person name="Lalanne C."/>
            <person name="Gautier V."/>
            <person name="Ament-Velasquez S.L."/>
            <person name="Kruys A."/>
            <person name="Hutchinson M.I."/>
            <person name="Powell A.J."/>
            <person name="Barry K."/>
            <person name="Miller A.N."/>
            <person name="Grigoriev I.V."/>
            <person name="Debuchy R."/>
            <person name="Gladieux P."/>
            <person name="Thoren M.H."/>
            <person name="Johannesson H."/>
        </authorList>
    </citation>
    <scope>NUCLEOTIDE SEQUENCE</scope>
    <source>
        <strain evidence="1">CBS 606.72</strain>
    </source>
</reference>
<evidence type="ECO:0000313" key="1">
    <source>
        <dbReference type="EMBL" id="KAK0624380.1"/>
    </source>
</evidence>
<name>A0AA40C457_9PEZI</name>